<dbReference type="AlphaFoldDB" id="Q2W774"/>
<evidence type="ECO:0000313" key="2">
    <source>
        <dbReference type="EMBL" id="BAE50301.1"/>
    </source>
</evidence>
<gene>
    <name evidence="2" type="ordered locus">amb1497</name>
</gene>
<protein>
    <recommendedName>
        <fullName evidence="1">Lcl C-terminal domain-containing protein</fullName>
    </recommendedName>
</protein>
<organism evidence="2 3">
    <name type="scientific">Paramagnetospirillum magneticum (strain ATCC 700264 / AMB-1)</name>
    <name type="common">Magnetospirillum magneticum</name>
    <dbReference type="NCBI Taxonomy" id="342108"/>
    <lineage>
        <taxon>Bacteria</taxon>
        <taxon>Pseudomonadati</taxon>
        <taxon>Pseudomonadota</taxon>
        <taxon>Alphaproteobacteria</taxon>
        <taxon>Rhodospirillales</taxon>
        <taxon>Magnetospirillaceae</taxon>
        <taxon>Paramagnetospirillum</taxon>
    </lineage>
</organism>
<dbReference type="STRING" id="342108.amb1497"/>
<dbReference type="OrthoDB" id="7349818at2"/>
<dbReference type="HOGENOM" id="CLU_098648_0_0_5"/>
<dbReference type="InterPro" id="IPR011460">
    <property type="entry name" value="Lcl_C"/>
</dbReference>
<dbReference type="KEGG" id="mag:amb1497"/>
<proteinExistence type="predicted"/>
<name>Q2W774_PARM1</name>
<sequence length="190" mass="20340">MSVIKTNLNADTAPISGSIIPVPALGTPMAGGFFGGVSRDGTWIIVSPKAEGESVLAWKTTMTASPGAMSFVDGLANTRDIADADHPAAAFCAALRIGGFDDWHLGSLDDMQTLMRNLMPLSGGNPAQTAVEAFQEGGAEAFEATWHWTSTQDRPGYAWLQDFGDGHQDFYGKDFRTRVRAVRKCLPFTP</sequence>
<dbReference type="RefSeq" id="WP_011383907.1">
    <property type="nucleotide sequence ID" value="NC_007626.1"/>
</dbReference>
<reference evidence="2 3" key="1">
    <citation type="journal article" date="2005" name="DNA Res.">
        <title>Complete genome sequence of the facultative anaerobic magnetotactic bacterium Magnetospirillum sp. strain AMB-1.</title>
        <authorList>
            <person name="Matsunaga T."/>
            <person name="Okamura Y."/>
            <person name="Fukuda Y."/>
            <person name="Wahyudi A.T."/>
            <person name="Murase Y."/>
            <person name="Takeyama H."/>
        </authorList>
    </citation>
    <scope>NUCLEOTIDE SEQUENCE [LARGE SCALE GENOMIC DNA]</scope>
    <source>
        <strain evidence="3">ATCC 700264 / AMB-1</strain>
    </source>
</reference>
<dbReference type="Pfam" id="PF07603">
    <property type="entry name" value="Lcl_C"/>
    <property type="match status" value="1"/>
</dbReference>
<dbReference type="EMBL" id="AP007255">
    <property type="protein sequence ID" value="BAE50301.1"/>
    <property type="molecule type" value="Genomic_DNA"/>
</dbReference>
<evidence type="ECO:0000259" key="1">
    <source>
        <dbReference type="Pfam" id="PF07603"/>
    </source>
</evidence>
<dbReference type="Proteomes" id="UP000007058">
    <property type="component" value="Chromosome"/>
</dbReference>
<accession>Q2W774</accession>
<keyword evidence="3" id="KW-1185">Reference proteome</keyword>
<feature type="domain" description="Lcl C-terminal" evidence="1">
    <location>
        <begin position="56"/>
        <end position="183"/>
    </location>
</feature>
<evidence type="ECO:0000313" key="3">
    <source>
        <dbReference type="Proteomes" id="UP000007058"/>
    </source>
</evidence>